<dbReference type="InterPro" id="IPR006214">
    <property type="entry name" value="Bax_inhibitor_1-related"/>
</dbReference>
<dbReference type="Proteomes" id="UP001249020">
    <property type="component" value="Unassembled WGS sequence"/>
</dbReference>
<dbReference type="GO" id="GO:0005886">
    <property type="term" value="C:plasma membrane"/>
    <property type="evidence" value="ECO:0007669"/>
    <property type="project" value="UniProtKB-SubCell"/>
</dbReference>
<sequence>MEQRSVYSTSDTRSAIEVNKVLKNTYLLLSMTLVFSAICAAITMNMNLGFGARIGLFIAAIASLFAVSKFANSTAGLGLVFLFTGLMGASLGPLLTYYLNVGHPGLIMEAFGTTAIIFVALSGYALVSKKDFSFMGGFLTIGLVFALIAIIANLFFQIPALHLAINAVIVFIMSGFILYDTSRIVKGGETNYIMATVALYLNIYNLFTSLLALLNAFGGDD</sequence>
<comment type="similarity">
    <text evidence="2 7">Belongs to the BI1 family.</text>
</comment>
<evidence type="ECO:0000313" key="9">
    <source>
        <dbReference type="Proteomes" id="UP001249020"/>
    </source>
</evidence>
<keyword evidence="9" id="KW-1185">Reference proteome</keyword>
<evidence type="ECO:0000313" key="8">
    <source>
        <dbReference type="EMBL" id="MDT0581429.1"/>
    </source>
</evidence>
<dbReference type="AlphaFoldDB" id="A0AAW8QZ53"/>
<evidence type="ECO:0000256" key="7">
    <source>
        <dbReference type="RuleBase" id="RU004379"/>
    </source>
</evidence>
<evidence type="ECO:0000256" key="4">
    <source>
        <dbReference type="ARBA" id="ARBA00022692"/>
    </source>
</evidence>
<comment type="subcellular location">
    <subcellularLocation>
        <location evidence="1">Cell membrane</location>
        <topology evidence="1">Multi-pass membrane protein</topology>
    </subcellularLocation>
</comment>
<name>A0AAW8QZ53_9ALTE</name>
<reference evidence="8 9" key="1">
    <citation type="submission" date="2023-09" db="EMBL/GenBank/DDBJ databases">
        <authorList>
            <person name="Rey-Velasco X."/>
        </authorList>
    </citation>
    <scope>NUCLEOTIDE SEQUENCE [LARGE SCALE GENOMIC DNA]</scope>
    <source>
        <strain evidence="8 9">W409</strain>
    </source>
</reference>
<feature type="transmembrane region" description="Helical" evidence="7">
    <location>
        <begin position="21"/>
        <end position="44"/>
    </location>
</feature>
<evidence type="ECO:0000256" key="6">
    <source>
        <dbReference type="ARBA" id="ARBA00023136"/>
    </source>
</evidence>
<accession>A0AAW8QZ53</accession>
<proteinExistence type="inferred from homology"/>
<evidence type="ECO:0000256" key="2">
    <source>
        <dbReference type="ARBA" id="ARBA00010350"/>
    </source>
</evidence>
<dbReference type="PANTHER" id="PTHR23291:SF115">
    <property type="entry name" value="MODULATOR OF FTSH PROTEASE YCCA"/>
    <property type="match status" value="1"/>
</dbReference>
<keyword evidence="3" id="KW-1003">Cell membrane</keyword>
<feature type="transmembrane region" description="Helical" evidence="7">
    <location>
        <begin position="191"/>
        <end position="214"/>
    </location>
</feature>
<evidence type="ECO:0000256" key="1">
    <source>
        <dbReference type="ARBA" id="ARBA00004651"/>
    </source>
</evidence>
<protein>
    <submittedName>
        <fullName evidence="8">Bax inhibitor-1/YccA family protein</fullName>
    </submittedName>
</protein>
<dbReference type="RefSeq" id="WP_311360230.1">
    <property type="nucleotide sequence ID" value="NZ_JAVRIE010000001.1"/>
</dbReference>
<evidence type="ECO:0000256" key="3">
    <source>
        <dbReference type="ARBA" id="ARBA00022475"/>
    </source>
</evidence>
<feature type="transmembrane region" description="Helical" evidence="7">
    <location>
        <begin position="105"/>
        <end position="127"/>
    </location>
</feature>
<feature type="transmembrane region" description="Helical" evidence="7">
    <location>
        <begin position="79"/>
        <end position="99"/>
    </location>
</feature>
<dbReference type="Pfam" id="PF01027">
    <property type="entry name" value="Bax1-I"/>
    <property type="match status" value="1"/>
</dbReference>
<keyword evidence="4 7" id="KW-0812">Transmembrane</keyword>
<keyword evidence="6 7" id="KW-0472">Membrane</keyword>
<evidence type="ECO:0000256" key="5">
    <source>
        <dbReference type="ARBA" id="ARBA00022989"/>
    </source>
</evidence>
<dbReference type="CDD" id="cd10433">
    <property type="entry name" value="YccA_like"/>
    <property type="match status" value="1"/>
</dbReference>
<comment type="caution">
    <text evidence="8">The sequence shown here is derived from an EMBL/GenBank/DDBJ whole genome shotgun (WGS) entry which is preliminary data.</text>
</comment>
<dbReference type="PANTHER" id="PTHR23291">
    <property type="entry name" value="BAX INHIBITOR-RELATED"/>
    <property type="match status" value="1"/>
</dbReference>
<keyword evidence="5 7" id="KW-1133">Transmembrane helix</keyword>
<organism evidence="8 9">
    <name type="scientific">Brumicola blandensis</name>
    <dbReference type="NCBI Taxonomy" id="3075611"/>
    <lineage>
        <taxon>Bacteria</taxon>
        <taxon>Pseudomonadati</taxon>
        <taxon>Pseudomonadota</taxon>
        <taxon>Gammaproteobacteria</taxon>
        <taxon>Alteromonadales</taxon>
        <taxon>Alteromonadaceae</taxon>
        <taxon>Brumicola</taxon>
    </lineage>
</organism>
<feature type="transmembrane region" description="Helical" evidence="7">
    <location>
        <begin position="134"/>
        <end position="155"/>
    </location>
</feature>
<feature type="transmembrane region" description="Helical" evidence="7">
    <location>
        <begin position="161"/>
        <end position="179"/>
    </location>
</feature>
<dbReference type="EMBL" id="JAVRIE010000001">
    <property type="protein sequence ID" value="MDT0581429.1"/>
    <property type="molecule type" value="Genomic_DNA"/>
</dbReference>
<gene>
    <name evidence="8" type="ORF">RM544_02670</name>
</gene>
<feature type="transmembrane region" description="Helical" evidence="7">
    <location>
        <begin position="50"/>
        <end position="67"/>
    </location>
</feature>